<organism evidence="2 3">
    <name type="scientific">Planktothrix serta PCC 8927</name>
    <dbReference type="NCBI Taxonomy" id="671068"/>
    <lineage>
        <taxon>Bacteria</taxon>
        <taxon>Bacillati</taxon>
        <taxon>Cyanobacteriota</taxon>
        <taxon>Cyanophyceae</taxon>
        <taxon>Oscillatoriophycideae</taxon>
        <taxon>Oscillatoriales</taxon>
        <taxon>Microcoleaceae</taxon>
        <taxon>Planktothrix</taxon>
    </lineage>
</organism>
<comment type="caution">
    <text evidence="2">The sequence shown here is derived from an EMBL/GenBank/DDBJ whole genome shotgun (WGS) entry which is preliminary data.</text>
</comment>
<proteinExistence type="predicted"/>
<dbReference type="AlphaFoldDB" id="A0A7Z9BSB0"/>
<sequence>MNLAYILKDSNYKLSQFNSTEIEQLEQSIILKSTKSGETPYTVCLVRKKEIKLTPEEAIRQLYLRVLTGRFHYPIDRIQVEYGVNFGREVKRADIVIMDKDRRDAIYILVELKKPKLKDGKEQLRSYCNATGAPIGIWTNGDQITRYQRKDPNFFELIPEIPTANQTLADVLQKSFTLDDLKKLSQEEKQRSLKEVIAEMEDEVLANAGVDVFEEVFKLIFTKLYDEWMSGRKGQSGKRQLQFFNSGQKASN</sequence>
<dbReference type="InterPro" id="IPR029464">
    <property type="entry name" value="HSDR_N"/>
</dbReference>
<dbReference type="Pfam" id="PF13588">
    <property type="entry name" value="HSDR_N_2"/>
    <property type="match status" value="1"/>
</dbReference>
<dbReference type="GO" id="GO:0008168">
    <property type="term" value="F:methyltransferase activity"/>
    <property type="evidence" value="ECO:0007669"/>
    <property type="project" value="UniProtKB-KW"/>
</dbReference>
<dbReference type="Proteomes" id="UP000184550">
    <property type="component" value="Unassembled WGS sequence"/>
</dbReference>
<accession>A0A7Z9BSB0</accession>
<keyword evidence="2" id="KW-0808">Transferase</keyword>
<evidence type="ECO:0000313" key="3">
    <source>
        <dbReference type="Proteomes" id="UP000184550"/>
    </source>
</evidence>
<gene>
    <name evidence="2" type="ORF">PL8927_680012</name>
</gene>
<keyword evidence="3" id="KW-1185">Reference proteome</keyword>
<dbReference type="EMBL" id="CZCU02000144">
    <property type="protein sequence ID" value="VXD20070.1"/>
    <property type="molecule type" value="Genomic_DNA"/>
</dbReference>
<dbReference type="GO" id="GO:0032259">
    <property type="term" value="P:methylation"/>
    <property type="evidence" value="ECO:0007669"/>
    <property type="project" value="UniProtKB-KW"/>
</dbReference>
<dbReference type="RefSeq" id="WP_083622820.1">
    <property type="nucleotide sequence ID" value="NZ_LR734874.1"/>
</dbReference>
<protein>
    <submittedName>
        <fullName evidence="2">Type I restriction modification system, N-6 DNA Methylase</fullName>
    </submittedName>
</protein>
<evidence type="ECO:0000313" key="2">
    <source>
        <dbReference type="EMBL" id="VXD20070.1"/>
    </source>
</evidence>
<reference evidence="2" key="1">
    <citation type="submission" date="2019-10" db="EMBL/GenBank/DDBJ databases">
        <authorList>
            <consortium name="Genoscope - CEA"/>
            <person name="William W."/>
        </authorList>
    </citation>
    <scope>NUCLEOTIDE SEQUENCE [LARGE SCALE GENOMIC DNA]</scope>
    <source>
        <strain evidence="2">BBR_PRJEB10992</strain>
    </source>
</reference>
<feature type="domain" description="Type I restriction enzyme R protein N-terminal" evidence="1">
    <location>
        <begin position="55"/>
        <end position="162"/>
    </location>
</feature>
<keyword evidence="2" id="KW-0489">Methyltransferase</keyword>
<dbReference type="OrthoDB" id="467945at2"/>
<name>A0A7Z9BSB0_9CYAN</name>
<evidence type="ECO:0000259" key="1">
    <source>
        <dbReference type="Pfam" id="PF13588"/>
    </source>
</evidence>